<dbReference type="PROSITE" id="PS00189">
    <property type="entry name" value="LIPOYL"/>
    <property type="match status" value="1"/>
</dbReference>
<dbReference type="Pfam" id="PF02817">
    <property type="entry name" value="E3_binding"/>
    <property type="match status" value="1"/>
</dbReference>
<dbReference type="KEGG" id="sdf:ACG33_01950"/>
<dbReference type="Gene3D" id="2.40.50.100">
    <property type="match status" value="1"/>
</dbReference>
<evidence type="ECO:0000256" key="8">
    <source>
        <dbReference type="SAM" id="MobiDB-lite"/>
    </source>
</evidence>
<dbReference type="SUPFAM" id="SSF52777">
    <property type="entry name" value="CoA-dependent acyltransferases"/>
    <property type="match status" value="1"/>
</dbReference>
<dbReference type="SUPFAM" id="SSF47005">
    <property type="entry name" value="Peripheral subunit-binding domain of 2-oxo acid dehydrogenase complex"/>
    <property type="match status" value="1"/>
</dbReference>
<keyword evidence="4 7" id="KW-0808">Transferase</keyword>
<feature type="compositionally biased region" description="Basic and acidic residues" evidence="8">
    <location>
        <begin position="161"/>
        <end position="172"/>
    </location>
</feature>
<dbReference type="Gene3D" id="4.10.320.10">
    <property type="entry name" value="E3-binding domain"/>
    <property type="match status" value="1"/>
</dbReference>
<dbReference type="SUPFAM" id="SSF51230">
    <property type="entry name" value="Single hybrid motif"/>
    <property type="match status" value="1"/>
</dbReference>
<gene>
    <name evidence="11" type="ORF">ACG33_01950</name>
</gene>
<dbReference type="RefSeq" id="WP_066918260.1">
    <property type="nucleotide sequence ID" value="NZ_CP011971.1"/>
</dbReference>
<dbReference type="EMBL" id="CP011971">
    <property type="protein sequence ID" value="AMN45891.1"/>
    <property type="molecule type" value="Genomic_DNA"/>
</dbReference>
<dbReference type="PATRIC" id="fig|465721.4.peg.425"/>
<evidence type="ECO:0000256" key="5">
    <source>
        <dbReference type="ARBA" id="ARBA00022823"/>
    </source>
</evidence>
<feature type="region of interest" description="Disordered" evidence="8">
    <location>
        <begin position="153"/>
        <end position="172"/>
    </location>
</feature>
<dbReference type="InterPro" id="IPR023213">
    <property type="entry name" value="CAT-like_dom_sf"/>
</dbReference>
<evidence type="ECO:0000259" key="9">
    <source>
        <dbReference type="PROSITE" id="PS50968"/>
    </source>
</evidence>
<organism evidence="11 12">
    <name type="scientific">Steroidobacter denitrificans</name>
    <dbReference type="NCBI Taxonomy" id="465721"/>
    <lineage>
        <taxon>Bacteria</taxon>
        <taxon>Pseudomonadati</taxon>
        <taxon>Pseudomonadota</taxon>
        <taxon>Gammaproteobacteria</taxon>
        <taxon>Steroidobacterales</taxon>
        <taxon>Steroidobacteraceae</taxon>
        <taxon>Steroidobacter</taxon>
    </lineage>
</organism>
<dbReference type="CDD" id="cd06849">
    <property type="entry name" value="lipoyl_domain"/>
    <property type="match status" value="1"/>
</dbReference>
<keyword evidence="12" id="KW-1185">Reference proteome</keyword>
<evidence type="ECO:0000256" key="2">
    <source>
        <dbReference type="ARBA" id="ARBA00007317"/>
    </source>
</evidence>
<dbReference type="InterPro" id="IPR050743">
    <property type="entry name" value="2-oxoacid_DH_E2_comp"/>
</dbReference>
<dbReference type="PROSITE" id="PS51826">
    <property type="entry name" value="PSBD"/>
    <property type="match status" value="1"/>
</dbReference>
<dbReference type="PANTHER" id="PTHR43178">
    <property type="entry name" value="DIHYDROLIPOAMIDE ACETYLTRANSFERASE COMPONENT OF PYRUVATE DEHYDROGENASE COMPLEX"/>
    <property type="match status" value="1"/>
</dbReference>
<dbReference type="Pfam" id="PF00198">
    <property type="entry name" value="2-oxoacid_dh"/>
    <property type="match status" value="1"/>
</dbReference>
<dbReference type="InterPro" id="IPR003016">
    <property type="entry name" value="2-oxoA_DH_lipoyl-BS"/>
</dbReference>
<dbReference type="Proteomes" id="UP000070250">
    <property type="component" value="Chromosome"/>
</dbReference>
<proteinExistence type="inferred from homology"/>
<dbReference type="GO" id="GO:0031405">
    <property type="term" value="F:lipoic acid binding"/>
    <property type="evidence" value="ECO:0007669"/>
    <property type="project" value="TreeGrafter"/>
</dbReference>
<feature type="domain" description="Lipoyl-binding" evidence="9">
    <location>
        <begin position="3"/>
        <end position="78"/>
    </location>
</feature>
<dbReference type="InterPro" id="IPR004167">
    <property type="entry name" value="PSBD"/>
</dbReference>
<comment type="cofactor">
    <cofactor evidence="1 7">
        <name>(R)-lipoate</name>
        <dbReference type="ChEBI" id="CHEBI:83088"/>
    </cofactor>
</comment>
<evidence type="ECO:0000256" key="3">
    <source>
        <dbReference type="ARBA" id="ARBA00011484"/>
    </source>
</evidence>
<comment type="subunit">
    <text evidence="3">Forms a 24-polypeptide structural core with octahedral symmetry.</text>
</comment>
<dbReference type="InterPro" id="IPR011053">
    <property type="entry name" value="Single_hybrid_motif"/>
</dbReference>
<dbReference type="PANTHER" id="PTHR43178:SF5">
    <property type="entry name" value="LIPOAMIDE ACYLTRANSFERASE COMPONENT OF BRANCHED-CHAIN ALPHA-KETO ACID DEHYDROGENASE COMPLEX, MITOCHONDRIAL"/>
    <property type="match status" value="1"/>
</dbReference>
<dbReference type="Gene3D" id="3.30.559.10">
    <property type="entry name" value="Chloramphenicol acetyltransferase-like domain"/>
    <property type="match status" value="1"/>
</dbReference>
<evidence type="ECO:0000256" key="7">
    <source>
        <dbReference type="RuleBase" id="RU003423"/>
    </source>
</evidence>
<dbReference type="Pfam" id="PF00364">
    <property type="entry name" value="Biotin_lipoyl"/>
    <property type="match status" value="1"/>
</dbReference>
<dbReference type="AlphaFoldDB" id="A0A127F8C7"/>
<dbReference type="GO" id="GO:0016407">
    <property type="term" value="F:acetyltransferase activity"/>
    <property type="evidence" value="ECO:0007669"/>
    <property type="project" value="TreeGrafter"/>
</dbReference>
<sequence>MTRHVVKLPDLGEGTVSSEIVLWRVKPGDVIQEDQPMVEMSTDKAVMEMPAPVSGRVVSLGGQPGDAIAVGAELLVIETDSPIPSSASPRSGPAADPPQSEPLERSTAIPASSRIMTSPATRLRARKAGIDLTTITGTGRDGRILREDLDAALSEHSSGTQEHRSPRRGDTVRRTATEEIRILGVRRIGAQRVSESKRNIPHFAYVEEVDVTELERLRQHLNTRLSGDAVHYTYLPLLALALARTLEHFPKCNALYDAERSVLVQHSGIHLGIATQTPDGLKVPVVRHVEAMTLREVAAEIRRVTEAARHGTAGRDELRGSTITITSLGRLGGIVSTPIINAPEIAIIGINKSVERPVVHNGNIAVRLMMNLSSSFDHRFIDGYDAAEAIQTLKTYLEQPAMIFIRD</sequence>
<comment type="similarity">
    <text evidence="2 7">Belongs to the 2-oxoacid dehydrogenase family.</text>
</comment>
<evidence type="ECO:0000256" key="1">
    <source>
        <dbReference type="ARBA" id="ARBA00001938"/>
    </source>
</evidence>
<dbReference type="STRING" id="465721.ACG33_01950"/>
<dbReference type="PROSITE" id="PS50968">
    <property type="entry name" value="BIOTINYL_LIPOYL"/>
    <property type="match status" value="1"/>
</dbReference>
<feature type="region of interest" description="Disordered" evidence="8">
    <location>
        <begin position="81"/>
        <end position="119"/>
    </location>
</feature>
<accession>A0A127F8C7</accession>
<feature type="compositionally biased region" description="Low complexity" evidence="8">
    <location>
        <begin position="81"/>
        <end position="94"/>
    </location>
</feature>
<keyword evidence="6 7" id="KW-0012">Acyltransferase</keyword>
<reference evidence="11 12" key="1">
    <citation type="submission" date="2015-06" db="EMBL/GenBank/DDBJ databases">
        <title>A Comprehensive Approach to Explore the Metabolic and Phylogenetic Diversity of Bacterial Steroid Degradation in the Environment: Testosterone as an Example.</title>
        <authorList>
            <person name="Yang F.-C."/>
            <person name="Chen Y.-L."/>
            <person name="Yu C.-P."/>
            <person name="Tang S.-L."/>
            <person name="Wang P.-H."/>
            <person name="Ismail W."/>
            <person name="Wang C.-H."/>
            <person name="Yang C.-Y."/>
            <person name="Chiang Y.-R."/>
        </authorList>
    </citation>
    <scope>NUCLEOTIDE SEQUENCE [LARGE SCALE GENOMIC DNA]</scope>
    <source>
        <strain evidence="11 12">DSM 18526</strain>
    </source>
</reference>
<dbReference type="GO" id="GO:0005737">
    <property type="term" value="C:cytoplasm"/>
    <property type="evidence" value="ECO:0007669"/>
    <property type="project" value="TreeGrafter"/>
</dbReference>
<dbReference type="EC" id="2.3.1.-" evidence="7"/>
<keyword evidence="5 7" id="KW-0450">Lipoyl</keyword>
<feature type="domain" description="Peripheral subunit-binding (PSBD)" evidence="10">
    <location>
        <begin position="116"/>
        <end position="153"/>
    </location>
</feature>
<dbReference type="OrthoDB" id="9805770at2"/>
<dbReference type="InterPro" id="IPR001078">
    <property type="entry name" value="2-oxoacid_DH_actylTfrase"/>
</dbReference>
<name>A0A127F8C7_STEDE</name>
<evidence type="ECO:0000259" key="10">
    <source>
        <dbReference type="PROSITE" id="PS51826"/>
    </source>
</evidence>
<evidence type="ECO:0000313" key="12">
    <source>
        <dbReference type="Proteomes" id="UP000070250"/>
    </source>
</evidence>
<evidence type="ECO:0000256" key="6">
    <source>
        <dbReference type="ARBA" id="ARBA00023315"/>
    </source>
</evidence>
<dbReference type="InterPro" id="IPR036625">
    <property type="entry name" value="E3-bd_dom_sf"/>
</dbReference>
<protein>
    <recommendedName>
        <fullName evidence="7">Dihydrolipoamide acetyltransferase component of pyruvate dehydrogenase complex</fullName>
        <ecNumber evidence="7">2.3.1.-</ecNumber>
    </recommendedName>
</protein>
<dbReference type="FunFam" id="3.30.559.10:FF:000007">
    <property type="entry name" value="Dihydrolipoamide acetyltransferase component of pyruvate dehydrogenase complex"/>
    <property type="match status" value="1"/>
</dbReference>
<evidence type="ECO:0000313" key="11">
    <source>
        <dbReference type="EMBL" id="AMN45891.1"/>
    </source>
</evidence>
<dbReference type="InterPro" id="IPR000089">
    <property type="entry name" value="Biotin_lipoyl"/>
</dbReference>
<evidence type="ECO:0000256" key="4">
    <source>
        <dbReference type="ARBA" id="ARBA00022679"/>
    </source>
</evidence>